<evidence type="ECO:0000313" key="2">
    <source>
        <dbReference type="EMBL" id="CAD6198351.1"/>
    </source>
</evidence>
<evidence type="ECO:0000313" key="3">
    <source>
        <dbReference type="Proteomes" id="UP000835052"/>
    </source>
</evidence>
<feature type="region of interest" description="Disordered" evidence="1">
    <location>
        <begin position="199"/>
        <end position="248"/>
    </location>
</feature>
<name>A0A8S1HUY7_9PELO</name>
<accession>A0A8S1HUY7</accession>
<proteinExistence type="predicted"/>
<evidence type="ECO:0000256" key="1">
    <source>
        <dbReference type="SAM" id="MobiDB-lite"/>
    </source>
</evidence>
<organism evidence="2 3">
    <name type="scientific">Caenorhabditis auriculariae</name>
    <dbReference type="NCBI Taxonomy" id="2777116"/>
    <lineage>
        <taxon>Eukaryota</taxon>
        <taxon>Metazoa</taxon>
        <taxon>Ecdysozoa</taxon>
        <taxon>Nematoda</taxon>
        <taxon>Chromadorea</taxon>
        <taxon>Rhabditida</taxon>
        <taxon>Rhabditina</taxon>
        <taxon>Rhabditomorpha</taxon>
        <taxon>Rhabditoidea</taxon>
        <taxon>Rhabditidae</taxon>
        <taxon>Peloderinae</taxon>
        <taxon>Caenorhabditis</taxon>
    </lineage>
</organism>
<dbReference type="Proteomes" id="UP000835052">
    <property type="component" value="Unassembled WGS sequence"/>
</dbReference>
<reference evidence="2" key="1">
    <citation type="submission" date="2020-10" db="EMBL/GenBank/DDBJ databases">
        <authorList>
            <person name="Kikuchi T."/>
        </authorList>
    </citation>
    <scope>NUCLEOTIDE SEQUENCE</scope>
    <source>
        <strain evidence="2">NKZ352</strain>
    </source>
</reference>
<gene>
    <name evidence="2" type="ORF">CAUJ_LOCUS14257</name>
</gene>
<comment type="caution">
    <text evidence="2">The sequence shown here is derived from an EMBL/GenBank/DDBJ whole genome shotgun (WGS) entry which is preliminary data.</text>
</comment>
<feature type="compositionally biased region" description="Low complexity" evidence="1">
    <location>
        <begin position="221"/>
        <end position="248"/>
    </location>
</feature>
<keyword evidence="3" id="KW-1185">Reference proteome</keyword>
<sequence>MRTRLKTSSPPVGSFFSECCDTPVFGIEDDSCGTTGCLECTTSEFIVKKQPVDTNNALAASGTLKSASRIVLEDNFGQANFESLQSLVFNASDYKLFPVGLMVSYIHTVFLNFLKDNQQFGLSLGVIDRLLTEFTDIGIKIAKRYEKDYDNLKANVEAYCKKNKIKLVSKATPTKQLKIREKYDFGKYKFDGIPDPPGIFEMKKDPAPRSKAARSVMSKNGAAPKSGAPPKSSAPKSSSAEPTPTSMK</sequence>
<dbReference type="EMBL" id="CAJGYM010000123">
    <property type="protein sequence ID" value="CAD6198351.1"/>
    <property type="molecule type" value="Genomic_DNA"/>
</dbReference>
<dbReference type="AlphaFoldDB" id="A0A8S1HUY7"/>
<protein>
    <submittedName>
        <fullName evidence="2">Uncharacterized protein</fullName>
    </submittedName>
</protein>